<gene>
    <name evidence="2" type="ORF">ALC57_05296</name>
</gene>
<dbReference type="Proteomes" id="UP000078492">
    <property type="component" value="Unassembled WGS sequence"/>
</dbReference>
<keyword evidence="1" id="KW-0812">Transmembrane</keyword>
<organism evidence="2 3">
    <name type="scientific">Trachymyrmex cornetzi</name>
    <dbReference type="NCBI Taxonomy" id="471704"/>
    <lineage>
        <taxon>Eukaryota</taxon>
        <taxon>Metazoa</taxon>
        <taxon>Ecdysozoa</taxon>
        <taxon>Arthropoda</taxon>
        <taxon>Hexapoda</taxon>
        <taxon>Insecta</taxon>
        <taxon>Pterygota</taxon>
        <taxon>Neoptera</taxon>
        <taxon>Endopterygota</taxon>
        <taxon>Hymenoptera</taxon>
        <taxon>Apocrita</taxon>
        <taxon>Aculeata</taxon>
        <taxon>Formicoidea</taxon>
        <taxon>Formicidae</taxon>
        <taxon>Myrmicinae</taxon>
        <taxon>Trachymyrmex</taxon>
    </lineage>
</organism>
<reference evidence="2 3" key="1">
    <citation type="submission" date="2015-09" db="EMBL/GenBank/DDBJ databases">
        <title>Trachymyrmex cornetzi WGS genome.</title>
        <authorList>
            <person name="Nygaard S."/>
            <person name="Hu H."/>
            <person name="Boomsma J."/>
            <person name="Zhang G."/>
        </authorList>
    </citation>
    <scope>NUCLEOTIDE SEQUENCE [LARGE SCALE GENOMIC DNA]</scope>
    <source>
        <strain evidence="2">Tcor2-1</strain>
        <tissue evidence="2">Whole body</tissue>
    </source>
</reference>
<dbReference type="EMBL" id="KQ979182">
    <property type="protein sequence ID" value="KYN22341.1"/>
    <property type="molecule type" value="Genomic_DNA"/>
</dbReference>
<dbReference type="AlphaFoldDB" id="A0A151JB13"/>
<keyword evidence="3" id="KW-1185">Reference proteome</keyword>
<keyword evidence="1" id="KW-1133">Transmembrane helix</keyword>
<evidence type="ECO:0000313" key="3">
    <source>
        <dbReference type="Proteomes" id="UP000078492"/>
    </source>
</evidence>
<feature type="transmembrane region" description="Helical" evidence="1">
    <location>
        <begin position="65"/>
        <end position="83"/>
    </location>
</feature>
<keyword evidence="1" id="KW-0472">Membrane</keyword>
<name>A0A151JB13_9HYME</name>
<feature type="non-terminal residue" evidence="2">
    <location>
        <position position="1"/>
    </location>
</feature>
<proteinExistence type="predicted"/>
<evidence type="ECO:0000313" key="2">
    <source>
        <dbReference type="EMBL" id="KYN22341.1"/>
    </source>
</evidence>
<evidence type="ECO:0000256" key="1">
    <source>
        <dbReference type="SAM" id="Phobius"/>
    </source>
</evidence>
<sequence length="91" mass="10352">LLFQSFPNLFFPIHACPNNATTFPTLSFTCSSCPSPPPFFCNVESRYLDFPTSFIPFPFHFQSTLLLLPLPFLNLTIFVFSLYSSNPFLST</sequence>
<protein>
    <submittedName>
        <fullName evidence="2">Uncharacterized protein</fullName>
    </submittedName>
</protein>
<accession>A0A151JB13</accession>